<dbReference type="Proteomes" id="UP001055072">
    <property type="component" value="Unassembled WGS sequence"/>
</dbReference>
<reference evidence="1" key="1">
    <citation type="journal article" date="2021" name="Environ. Microbiol.">
        <title>Gene family expansions and transcriptome signatures uncover fungal adaptations to wood decay.</title>
        <authorList>
            <person name="Hage H."/>
            <person name="Miyauchi S."/>
            <person name="Viragh M."/>
            <person name="Drula E."/>
            <person name="Min B."/>
            <person name="Chaduli D."/>
            <person name="Navarro D."/>
            <person name="Favel A."/>
            <person name="Norest M."/>
            <person name="Lesage-Meessen L."/>
            <person name="Balint B."/>
            <person name="Merenyi Z."/>
            <person name="de Eugenio L."/>
            <person name="Morin E."/>
            <person name="Martinez A.T."/>
            <person name="Baldrian P."/>
            <person name="Stursova M."/>
            <person name="Martinez M.J."/>
            <person name="Novotny C."/>
            <person name="Magnuson J.K."/>
            <person name="Spatafora J.W."/>
            <person name="Maurice S."/>
            <person name="Pangilinan J."/>
            <person name="Andreopoulos W."/>
            <person name="LaButti K."/>
            <person name="Hundley H."/>
            <person name="Na H."/>
            <person name="Kuo A."/>
            <person name="Barry K."/>
            <person name="Lipzen A."/>
            <person name="Henrissat B."/>
            <person name="Riley R."/>
            <person name="Ahrendt S."/>
            <person name="Nagy L.G."/>
            <person name="Grigoriev I.V."/>
            <person name="Martin F."/>
            <person name="Rosso M.N."/>
        </authorList>
    </citation>
    <scope>NUCLEOTIDE SEQUENCE</scope>
    <source>
        <strain evidence="1">CBS 384.51</strain>
    </source>
</reference>
<organism evidence="1 2">
    <name type="scientific">Irpex rosettiformis</name>
    <dbReference type="NCBI Taxonomy" id="378272"/>
    <lineage>
        <taxon>Eukaryota</taxon>
        <taxon>Fungi</taxon>
        <taxon>Dikarya</taxon>
        <taxon>Basidiomycota</taxon>
        <taxon>Agaricomycotina</taxon>
        <taxon>Agaricomycetes</taxon>
        <taxon>Polyporales</taxon>
        <taxon>Irpicaceae</taxon>
        <taxon>Irpex</taxon>
    </lineage>
</organism>
<evidence type="ECO:0000313" key="1">
    <source>
        <dbReference type="EMBL" id="KAI0094114.1"/>
    </source>
</evidence>
<dbReference type="EMBL" id="MU274900">
    <property type="protein sequence ID" value="KAI0094114.1"/>
    <property type="molecule type" value="Genomic_DNA"/>
</dbReference>
<sequence length="98" mass="11084">MVVIVNEYQTNDGAARRNMCISMYKFVGRGTFDRICGRATRLLFVMTSSLNLSLCRPFELPFAVDIMYRLSVGTLINSMDITYVLSLCCCLKLSTPPR</sequence>
<accession>A0ACB8UIG7</accession>
<proteinExistence type="predicted"/>
<evidence type="ECO:0000313" key="2">
    <source>
        <dbReference type="Proteomes" id="UP001055072"/>
    </source>
</evidence>
<comment type="caution">
    <text evidence="1">The sequence shown here is derived from an EMBL/GenBank/DDBJ whole genome shotgun (WGS) entry which is preliminary data.</text>
</comment>
<protein>
    <submittedName>
        <fullName evidence="1">Uncharacterized protein</fullName>
    </submittedName>
</protein>
<keyword evidence="2" id="KW-1185">Reference proteome</keyword>
<name>A0ACB8UIG7_9APHY</name>
<gene>
    <name evidence="1" type="ORF">BDY19DRAFT_1044071</name>
</gene>